<evidence type="ECO:0000313" key="4">
    <source>
        <dbReference type="Proteomes" id="UP000248148"/>
    </source>
</evidence>
<dbReference type="InterPro" id="IPR029462">
    <property type="entry name" value="Rnk_N"/>
</dbReference>
<dbReference type="SUPFAM" id="SSF54534">
    <property type="entry name" value="FKBP-like"/>
    <property type="match status" value="1"/>
</dbReference>
<keyword evidence="3" id="KW-0251">Elongation factor</keyword>
<dbReference type="Proteomes" id="UP000248148">
    <property type="component" value="Unassembled WGS sequence"/>
</dbReference>
<dbReference type="EMBL" id="QJTI01000009">
    <property type="protein sequence ID" value="PYF02994.1"/>
    <property type="molecule type" value="Genomic_DNA"/>
</dbReference>
<proteinExistence type="predicted"/>
<feature type="domain" description="Transcription elongation factor GreA/GreB C-terminal" evidence="1">
    <location>
        <begin position="67"/>
        <end position="140"/>
    </location>
</feature>
<protein>
    <submittedName>
        <fullName evidence="3">GreA/GreB family elongation factor</fullName>
    </submittedName>
</protein>
<dbReference type="InterPro" id="IPR036953">
    <property type="entry name" value="GreA/GreB_C_sf"/>
</dbReference>
<gene>
    <name evidence="3" type="ORF">BJ122_109126</name>
</gene>
<dbReference type="GO" id="GO:0003677">
    <property type="term" value="F:DNA binding"/>
    <property type="evidence" value="ECO:0007669"/>
    <property type="project" value="InterPro"/>
</dbReference>
<organism evidence="3 4">
    <name type="scientific">Rhodopseudomonas faecalis</name>
    <dbReference type="NCBI Taxonomy" id="99655"/>
    <lineage>
        <taxon>Bacteria</taxon>
        <taxon>Pseudomonadati</taxon>
        <taxon>Pseudomonadota</taxon>
        <taxon>Alphaproteobacteria</taxon>
        <taxon>Hyphomicrobiales</taxon>
        <taxon>Nitrobacteraceae</taxon>
        <taxon>Rhodopseudomonas</taxon>
    </lineage>
</organism>
<dbReference type="PANTHER" id="PTHR30437">
    <property type="entry name" value="TRANSCRIPTION ELONGATION FACTOR GREA"/>
    <property type="match status" value="1"/>
</dbReference>
<feature type="domain" description="Regulator of nucleoside diphosphate kinase N-terminal" evidence="2">
    <location>
        <begin position="21"/>
        <end position="60"/>
    </location>
</feature>
<dbReference type="GO" id="GO:0003746">
    <property type="term" value="F:translation elongation factor activity"/>
    <property type="evidence" value="ECO:0007669"/>
    <property type="project" value="UniProtKB-KW"/>
</dbReference>
<name>A0A318TE33_9BRAD</name>
<dbReference type="RefSeq" id="WP_245407675.1">
    <property type="nucleotide sequence ID" value="NZ_QJTI01000009.1"/>
</dbReference>
<keyword evidence="4" id="KW-1185">Reference proteome</keyword>
<dbReference type="GO" id="GO:0006354">
    <property type="term" value="P:DNA-templated transcription elongation"/>
    <property type="evidence" value="ECO:0007669"/>
    <property type="project" value="TreeGrafter"/>
</dbReference>
<comment type="caution">
    <text evidence="3">The sequence shown here is derived from an EMBL/GenBank/DDBJ whole genome shotgun (WGS) entry which is preliminary data.</text>
</comment>
<evidence type="ECO:0000313" key="3">
    <source>
        <dbReference type="EMBL" id="PYF02994.1"/>
    </source>
</evidence>
<accession>A0A318TE33</accession>
<evidence type="ECO:0000259" key="2">
    <source>
        <dbReference type="Pfam" id="PF14760"/>
    </source>
</evidence>
<dbReference type="Pfam" id="PF01272">
    <property type="entry name" value="GreA_GreB"/>
    <property type="match status" value="1"/>
</dbReference>
<dbReference type="GO" id="GO:0032784">
    <property type="term" value="P:regulation of DNA-templated transcription elongation"/>
    <property type="evidence" value="ECO:0007669"/>
    <property type="project" value="InterPro"/>
</dbReference>
<dbReference type="Gene3D" id="1.10.286.20">
    <property type="match status" value="1"/>
</dbReference>
<dbReference type="AlphaFoldDB" id="A0A318TE33"/>
<dbReference type="InterPro" id="IPR001437">
    <property type="entry name" value="Tscrpt_elong_fac_GreA/B_C"/>
</dbReference>
<dbReference type="GO" id="GO:0070063">
    <property type="term" value="F:RNA polymerase binding"/>
    <property type="evidence" value="ECO:0007669"/>
    <property type="project" value="InterPro"/>
</dbReference>
<dbReference type="InterPro" id="IPR023459">
    <property type="entry name" value="Tscrpt_elong_fac_GreA/B_fam"/>
</dbReference>
<sequence>MPTEDWEIMIHQIKAPRKELPPLKLRQQDCDRLGQLAEAAADTSPVAEFLAREIDRATVVPDTELAGIVCMESEVVFRDDATGQQKRVTLVYPNAADIDAGRISVLTPIGAALIGLAAGQTIEFGTPTGGVKSLTVLEVSGPA</sequence>
<evidence type="ECO:0000259" key="1">
    <source>
        <dbReference type="Pfam" id="PF01272"/>
    </source>
</evidence>
<dbReference type="Pfam" id="PF14760">
    <property type="entry name" value="Rnk_N"/>
    <property type="match status" value="1"/>
</dbReference>
<dbReference type="Gene3D" id="3.10.50.30">
    <property type="entry name" value="Transcription elongation factor, GreA/GreB, C-terminal domain"/>
    <property type="match status" value="1"/>
</dbReference>
<reference evidence="3 4" key="1">
    <citation type="submission" date="2018-06" db="EMBL/GenBank/DDBJ databases">
        <title>Genomic Encyclopedia of Archaeal and Bacterial Type Strains, Phase II (KMG-II): from individual species to whole genera.</title>
        <authorList>
            <person name="Goeker M."/>
        </authorList>
    </citation>
    <scope>NUCLEOTIDE SEQUENCE [LARGE SCALE GENOMIC DNA]</scope>
    <source>
        <strain evidence="3 4">JCM 11668</strain>
    </source>
</reference>
<dbReference type="PANTHER" id="PTHR30437:SF5">
    <property type="entry name" value="REGULATOR OF NUCLEOSIDE DIPHOSPHATE KINASE"/>
    <property type="match status" value="1"/>
</dbReference>
<dbReference type="NCBIfam" id="NF004396">
    <property type="entry name" value="PRK05753.1"/>
    <property type="match status" value="1"/>
</dbReference>
<keyword evidence="3" id="KW-0648">Protein biosynthesis</keyword>